<keyword evidence="1" id="KW-0812">Transmembrane</keyword>
<keyword evidence="2" id="KW-0378">Hydrolase</keyword>
<dbReference type="RefSeq" id="WP_156193539.1">
    <property type="nucleotide sequence ID" value="NZ_CP046452.1"/>
</dbReference>
<evidence type="ECO:0000313" key="2">
    <source>
        <dbReference type="EMBL" id="QGU03228.1"/>
    </source>
</evidence>
<dbReference type="EMBL" id="CP046452">
    <property type="protein sequence ID" value="QGU03228.1"/>
    <property type="molecule type" value="Genomic_DNA"/>
</dbReference>
<dbReference type="EC" id="3.2.1.8" evidence="2"/>
<keyword evidence="2" id="KW-0326">Glycosidase</keyword>
<reference evidence="3" key="1">
    <citation type="submission" date="2019-11" db="EMBL/GenBank/DDBJ databases">
        <title>Complete genome sequence of Corynebacterium kalinowskii 1959, a novel Corynebacterium species isolated from soil of a small paddock in Vilsendorf, Germany.</title>
        <authorList>
            <person name="Schaffert L."/>
            <person name="Ruwe M."/>
            <person name="Milse J."/>
            <person name="Hanuschka K."/>
            <person name="Ortseifen V."/>
            <person name="Droste J."/>
            <person name="Brandt D."/>
            <person name="Schlueter L."/>
            <person name="Kutter Y."/>
            <person name="Vinke S."/>
            <person name="Viehoefer P."/>
            <person name="Jacob L."/>
            <person name="Luebke N.-C."/>
            <person name="Schulte-Berndt E."/>
            <person name="Hain C."/>
            <person name="Linder M."/>
            <person name="Schmidt P."/>
            <person name="Wollenschlaeger L."/>
            <person name="Luttermann T."/>
            <person name="Thieme E."/>
            <person name="Hassa J."/>
            <person name="Haak M."/>
            <person name="Wittchen M."/>
            <person name="Mentz A."/>
            <person name="Persicke M."/>
            <person name="Busche T."/>
            <person name="Ruckert C."/>
        </authorList>
    </citation>
    <scope>NUCLEOTIDE SEQUENCE [LARGE SCALE GENOMIC DNA]</scope>
    <source>
        <strain evidence="3">1959</strain>
    </source>
</reference>
<accession>A0A6B8W831</accession>
<dbReference type="GO" id="GO:0016747">
    <property type="term" value="F:acyltransferase activity, transferring groups other than amino-acyl groups"/>
    <property type="evidence" value="ECO:0007669"/>
    <property type="project" value="TreeGrafter"/>
</dbReference>
<feature type="transmembrane region" description="Helical" evidence="1">
    <location>
        <begin position="41"/>
        <end position="58"/>
    </location>
</feature>
<keyword evidence="1" id="KW-1133">Transmembrane helix</keyword>
<keyword evidence="1" id="KW-0472">Membrane</keyword>
<dbReference type="Pfam" id="PF00756">
    <property type="entry name" value="Esterase"/>
    <property type="match status" value="1"/>
</dbReference>
<dbReference type="Proteomes" id="UP000427071">
    <property type="component" value="Chromosome"/>
</dbReference>
<organism evidence="2 3">
    <name type="scientific">Corynebacterium kalinowskii</name>
    <dbReference type="NCBI Taxonomy" id="2675216"/>
    <lineage>
        <taxon>Bacteria</taxon>
        <taxon>Bacillati</taxon>
        <taxon>Actinomycetota</taxon>
        <taxon>Actinomycetes</taxon>
        <taxon>Mycobacteriales</taxon>
        <taxon>Corynebacteriaceae</taxon>
        <taxon>Corynebacterium</taxon>
    </lineage>
</organism>
<evidence type="ECO:0000313" key="3">
    <source>
        <dbReference type="Proteomes" id="UP000427071"/>
    </source>
</evidence>
<feature type="transmembrane region" description="Helical" evidence="1">
    <location>
        <begin position="17"/>
        <end position="34"/>
    </location>
</feature>
<gene>
    <name evidence="2" type="primary">xynZ</name>
    <name evidence="2" type="ORF">CKALI_11950</name>
</gene>
<dbReference type="InterPro" id="IPR029058">
    <property type="entry name" value="AB_hydrolase_fold"/>
</dbReference>
<dbReference type="InterPro" id="IPR050583">
    <property type="entry name" value="Mycobacterial_A85_antigen"/>
</dbReference>
<name>A0A6B8W831_9CORY</name>
<dbReference type="PANTHER" id="PTHR48098">
    <property type="entry name" value="ENTEROCHELIN ESTERASE-RELATED"/>
    <property type="match status" value="1"/>
</dbReference>
<keyword evidence="3" id="KW-1185">Reference proteome</keyword>
<evidence type="ECO:0000256" key="1">
    <source>
        <dbReference type="SAM" id="Phobius"/>
    </source>
</evidence>
<dbReference type="GO" id="GO:0031176">
    <property type="term" value="F:endo-1,4-beta-xylanase activity"/>
    <property type="evidence" value="ECO:0007669"/>
    <property type="project" value="UniProtKB-EC"/>
</dbReference>
<feature type="transmembrane region" description="Helical" evidence="1">
    <location>
        <begin position="70"/>
        <end position="90"/>
    </location>
</feature>
<dbReference type="InterPro" id="IPR000801">
    <property type="entry name" value="Esterase-like"/>
</dbReference>
<dbReference type="Gene3D" id="3.40.50.1820">
    <property type="entry name" value="alpha/beta hydrolase"/>
    <property type="match status" value="1"/>
</dbReference>
<dbReference type="PANTHER" id="PTHR48098:SF1">
    <property type="entry name" value="DIACYLGLYCEROL ACYLTRANSFERASE_MYCOLYLTRANSFERASE AG85A"/>
    <property type="match status" value="1"/>
</dbReference>
<proteinExistence type="predicted"/>
<protein>
    <submittedName>
        <fullName evidence="2">Endo-1,4-beta-xylanase Z</fullName>
        <ecNumber evidence="2">3.2.1.8</ecNumber>
    </submittedName>
</protein>
<dbReference type="KEGG" id="ckw:CKALI_11950"/>
<feature type="transmembrane region" description="Helical" evidence="1">
    <location>
        <begin position="97"/>
        <end position="117"/>
    </location>
</feature>
<sequence>MLDWIGEISLTEAPAPQLIYAILGIPVLVALAGLRAARWRVLSALVLATALAALAWQTLEVWWKPFPDRIPSPIYVAGGLALFVLLSAFLQQGHRRLLGVLSIFAIAGAWGVFNLNFQEYPTVRSLNPRPVVQPMSYEEFSNLTSPPLIDGQPVGALVTVDLEATQFTHRDAIAYVPPAYFTRPELRLPVVVLLAGNPGSPSQWFEAGGADTTMEDFQASHKGISPIVVSVDGTGSMTANPICVDGPTEKVQTYLAVDVPAQMKEKFRVEPNQQKWTIGGLSYGGTCSLQIVTNAPQSYGTFLNFSGQREPTVGDHDKTVQQFFDGDEEAFQDINPATLLDRAQGTSRYTHIQGRFISGENDSHAKEELKELNEKAKNAGMQTIYDEVPGGHSYQVWRVALRETIDFAAQRGGIK</sequence>
<dbReference type="SUPFAM" id="SSF53474">
    <property type="entry name" value="alpha/beta-Hydrolases"/>
    <property type="match status" value="1"/>
</dbReference>
<dbReference type="AlphaFoldDB" id="A0A6B8W831"/>